<evidence type="ECO:0000259" key="2">
    <source>
        <dbReference type="PROSITE" id="PS50887"/>
    </source>
</evidence>
<dbReference type="InterPro" id="IPR000014">
    <property type="entry name" value="PAS"/>
</dbReference>
<sequence>MTTTDAAWYDRAPCGLIATDLDGTIVDVNETLLQWTGHTGDGLVGRSFTTLLDRGSQMFFEARYRQLLHLRGTVNEQFLTLRTTDGFDLPVLVNAARDEGAGRIRFAILNATERVRYERELVTARRIAEEAAQRVRILQEVSTAFGVSATDEDVAQTFAAVAREAFSARDTGVFLLDDNGELTLVAGANPLEGKVRPVPELRETTIVTVVHDDDANFPEVAQALKNEDLTSLSIMPLSAEGERLGVLVCFFATRSDFDAHFFDLQQALGRQASQTLQRVRLQRQLAVLALHDQLTGVANRQLLQLTLDEALHTATTAQECLAVLFLDIDDFKSINDSFGHATGDLVLVELATRLRDGVRAHDVVGRIGGDEFVALCPSTDAVAAEAIAERILAVCRKPITVPNGVISASVSVGLSLFDPATDTLETGAQLLVRADAAMYDAKRAGKDRVTVSAA</sequence>
<keyword evidence="4" id="KW-1185">Reference proteome</keyword>
<dbReference type="Gene3D" id="3.30.70.270">
    <property type="match status" value="1"/>
</dbReference>
<dbReference type="Proteomes" id="UP000037737">
    <property type="component" value="Unassembled WGS sequence"/>
</dbReference>
<dbReference type="NCBIfam" id="TIGR00229">
    <property type="entry name" value="sensory_box"/>
    <property type="match status" value="1"/>
</dbReference>
<dbReference type="SMART" id="SM00267">
    <property type="entry name" value="GGDEF"/>
    <property type="match status" value="1"/>
</dbReference>
<feature type="domain" description="GGDEF" evidence="2">
    <location>
        <begin position="319"/>
        <end position="454"/>
    </location>
</feature>
<dbReference type="CDD" id="cd00130">
    <property type="entry name" value="PAS"/>
    <property type="match status" value="1"/>
</dbReference>
<name>A0A0M8MF72_9MICO</name>
<dbReference type="CDD" id="cd01949">
    <property type="entry name" value="GGDEF"/>
    <property type="match status" value="1"/>
</dbReference>
<dbReference type="PROSITE" id="PS50887">
    <property type="entry name" value="GGDEF"/>
    <property type="match status" value="1"/>
</dbReference>
<dbReference type="Gene3D" id="3.30.450.40">
    <property type="match status" value="1"/>
</dbReference>
<dbReference type="Pfam" id="PF13426">
    <property type="entry name" value="PAS_9"/>
    <property type="match status" value="1"/>
</dbReference>
<proteinExistence type="predicted"/>
<dbReference type="InterPro" id="IPR043128">
    <property type="entry name" value="Rev_trsase/Diguanyl_cyclase"/>
</dbReference>
<dbReference type="SUPFAM" id="SSF55785">
    <property type="entry name" value="PYP-like sensor domain (PAS domain)"/>
    <property type="match status" value="1"/>
</dbReference>
<dbReference type="InterPro" id="IPR029787">
    <property type="entry name" value="Nucleotide_cyclase"/>
</dbReference>
<dbReference type="SUPFAM" id="SSF55073">
    <property type="entry name" value="Nucleotide cyclase"/>
    <property type="match status" value="1"/>
</dbReference>
<dbReference type="InterPro" id="IPR052155">
    <property type="entry name" value="Biofilm_reg_signaling"/>
</dbReference>
<feature type="domain" description="PAS" evidence="1">
    <location>
        <begin position="10"/>
        <end position="71"/>
    </location>
</feature>
<evidence type="ECO:0000259" key="1">
    <source>
        <dbReference type="PROSITE" id="PS50112"/>
    </source>
</evidence>
<dbReference type="PANTHER" id="PTHR44757:SF2">
    <property type="entry name" value="BIOFILM ARCHITECTURE MAINTENANCE PROTEIN MBAA"/>
    <property type="match status" value="1"/>
</dbReference>
<evidence type="ECO:0000313" key="4">
    <source>
        <dbReference type="Proteomes" id="UP000037737"/>
    </source>
</evidence>
<dbReference type="AlphaFoldDB" id="A0A0M8MF72"/>
<dbReference type="NCBIfam" id="TIGR00254">
    <property type="entry name" value="GGDEF"/>
    <property type="match status" value="1"/>
</dbReference>
<gene>
    <name evidence="3" type="ORF">XI38_12160</name>
</gene>
<comment type="caution">
    <text evidence="3">The sequence shown here is derived from an EMBL/GenBank/DDBJ whole genome shotgun (WGS) entry which is preliminary data.</text>
</comment>
<dbReference type="Pfam" id="PF01590">
    <property type="entry name" value="GAF"/>
    <property type="match status" value="1"/>
</dbReference>
<accession>A0A0M8MF72</accession>
<dbReference type="Pfam" id="PF00990">
    <property type="entry name" value="GGDEF"/>
    <property type="match status" value="1"/>
</dbReference>
<dbReference type="PATRIC" id="fig|84292.3.peg.2470"/>
<dbReference type="InterPro" id="IPR029016">
    <property type="entry name" value="GAF-like_dom_sf"/>
</dbReference>
<dbReference type="FunFam" id="3.30.70.270:FF:000001">
    <property type="entry name" value="Diguanylate cyclase domain protein"/>
    <property type="match status" value="1"/>
</dbReference>
<dbReference type="PROSITE" id="PS50112">
    <property type="entry name" value="PAS"/>
    <property type="match status" value="1"/>
</dbReference>
<dbReference type="PANTHER" id="PTHR44757">
    <property type="entry name" value="DIGUANYLATE CYCLASE DGCP"/>
    <property type="match status" value="1"/>
</dbReference>
<dbReference type="SMART" id="SM00065">
    <property type="entry name" value="GAF"/>
    <property type="match status" value="1"/>
</dbReference>
<dbReference type="InterPro" id="IPR000160">
    <property type="entry name" value="GGDEF_dom"/>
</dbReference>
<organism evidence="3 4">
    <name type="scientific">Microbacterium aurantiacum</name>
    <dbReference type="NCBI Taxonomy" id="162393"/>
    <lineage>
        <taxon>Bacteria</taxon>
        <taxon>Bacillati</taxon>
        <taxon>Actinomycetota</taxon>
        <taxon>Actinomycetes</taxon>
        <taxon>Micrococcales</taxon>
        <taxon>Microbacteriaceae</taxon>
        <taxon>Microbacterium</taxon>
    </lineage>
</organism>
<evidence type="ECO:0008006" key="5">
    <source>
        <dbReference type="Google" id="ProtNLM"/>
    </source>
</evidence>
<protein>
    <recommendedName>
        <fullName evidence="5">PAS domain S-box-containing protein/diguanylate cyclase (GGDEF)-like protein</fullName>
    </recommendedName>
</protein>
<dbReference type="InterPro" id="IPR003018">
    <property type="entry name" value="GAF"/>
</dbReference>
<dbReference type="SUPFAM" id="SSF55781">
    <property type="entry name" value="GAF domain-like"/>
    <property type="match status" value="1"/>
</dbReference>
<dbReference type="EMBL" id="LAVO01000012">
    <property type="protein sequence ID" value="KOS10238.1"/>
    <property type="molecule type" value="Genomic_DNA"/>
</dbReference>
<reference evidence="3" key="1">
    <citation type="submission" date="2015-04" db="EMBL/GenBank/DDBJ databases">
        <title>Complete genome sequence of Microbacterium chocolatum SIT 101, a bacterium enantioselectively hydrolyzing mesomeric diesters.</title>
        <authorList>
            <person name="Li X."/>
            <person name="Xu Y."/>
        </authorList>
    </citation>
    <scope>NUCLEOTIDE SEQUENCE [LARGE SCALE GENOMIC DNA]</scope>
    <source>
        <strain evidence="3">SIT 101</strain>
    </source>
</reference>
<dbReference type="SMART" id="SM00091">
    <property type="entry name" value="PAS"/>
    <property type="match status" value="2"/>
</dbReference>
<dbReference type="InterPro" id="IPR035965">
    <property type="entry name" value="PAS-like_dom_sf"/>
</dbReference>
<dbReference type="Gene3D" id="3.30.450.20">
    <property type="entry name" value="PAS domain"/>
    <property type="match status" value="1"/>
</dbReference>
<evidence type="ECO:0000313" key="3">
    <source>
        <dbReference type="EMBL" id="KOS10238.1"/>
    </source>
</evidence>